<evidence type="ECO:0000256" key="13">
    <source>
        <dbReference type="ARBA" id="ARBA00093635"/>
    </source>
</evidence>
<dbReference type="GO" id="GO:0042826">
    <property type="term" value="F:histone deacetylase binding"/>
    <property type="evidence" value="ECO:0007669"/>
    <property type="project" value="TreeGrafter"/>
</dbReference>
<gene>
    <name evidence="19" type="primary">SMYD4_1</name>
    <name evidence="19" type="ORF">E2C01_015751</name>
</gene>
<dbReference type="CDD" id="cd10536">
    <property type="entry name" value="SET_SMYD4"/>
    <property type="match status" value="1"/>
</dbReference>
<keyword evidence="15" id="KW-0802">TPR repeat</keyword>
<dbReference type="GO" id="GO:0008276">
    <property type="term" value="F:protein methyltransferase activity"/>
    <property type="evidence" value="ECO:0007669"/>
    <property type="project" value="UniProtKB-ARBA"/>
</dbReference>
<dbReference type="PANTHER" id="PTHR46165">
    <property type="entry name" value="SET AND MYND DOMAIN-CONTAINING PROTEIN 4"/>
    <property type="match status" value="1"/>
</dbReference>
<evidence type="ECO:0000256" key="6">
    <source>
        <dbReference type="ARBA" id="ARBA00022691"/>
    </source>
</evidence>
<evidence type="ECO:0000256" key="9">
    <source>
        <dbReference type="ARBA" id="ARBA00022833"/>
    </source>
</evidence>
<comment type="function">
    <text evidence="12">Protein-lysine N-methyltransferase. Monomethylates PRMT5, modulating its transcriptional activity. May also act as a histone methyltransferase. Plays a critical role in cardiac development. Acts as a key epigenetic regulator of gene expression during cardiac development via its dual activities as a methyltransferase and negative regulator of HDAC1.</text>
</comment>
<keyword evidence="10" id="KW-0539">Nucleus</keyword>
<keyword evidence="5" id="KW-0808">Transferase</keyword>
<name>A0A5B7DMP0_PORTR</name>
<sequence>MSVGTCQLALCIELGQVVSVDWRGRAPVTNEAANSHDSQARRHHRCSLLDIMAEGRSPMKSERRSPVKRDRITDVPKTYDGMVTSFIMTLTHRRPEKLKEIQAIMKPESSTLDMFSFLWGLREAHFKLNPDYFASKKSDDSSFIYWRLGNTHLSRKDKDLALKYFNLAIQLAPHPPMVIDDKVISCQVSIKRDDIQEKLEGNPGCHNSEGWGEYVSLAHAYEARSYLLFDLEEYSKCKRDIELVLDLGCPPMIAAKLNHLKAACEERIESPREEVVASPTSSTSSHSRRSESGGSTDSSPHRKPVVEPPLSFKYKCSDPPVLVDHSSAIPAFSSSVGVEYSEDMGRYLVAKKNISHGELVAVEEGYCTAVRLEHVRTYCVVCLKRTLSPLPCPSCSMVVFCSDNCRIQGLANVHWQECPILPTMAELNMGVNPLLALNLFLKNTHTKLREIAPQVIAETRHQPPQLRGFSYEGVYDHTHYRTVYNLVTNKANRGYKDLLSKAMEAFVIVKVLQAGGRYFVDSEGEKFYPTEEDLMFTGALLMHHMMNFGCNSGGIFEVEIIGKEVDKNPIRLYGDGIFPAVSLMNHACYANCVVLSYGKFRVVKATRAIRAGSQLTCQYVDALNGNLMERRARLLPRYFFICHCEACEGNWPEGLQYTTAFNLRCVRCQVLVNANTKKCSQCNLYYHKRATVSGEPHLATYEYNLVRKKVDQALKDYKRAEHRLIKRGEESEADMRTVSNLIELYDDFVELPSYIHVAAQSTYNSMNYKFSCSAYAVEDNNPQCLVS</sequence>
<keyword evidence="6" id="KW-0949">S-adenosyl-L-methionine</keyword>
<evidence type="ECO:0000256" key="12">
    <source>
        <dbReference type="ARBA" id="ARBA00093423"/>
    </source>
</evidence>
<keyword evidence="9" id="KW-0862">Zinc</keyword>
<dbReference type="InterPro" id="IPR011990">
    <property type="entry name" value="TPR-like_helical_dom_sf"/>
</dbReference>
<dbReference type="Gene3D" id="1.10.220.160">
    <property type="match status" value="1"/>
</dbReference>
<protein>
    <recommendedName>
        <fullName evidence="13">Protein-lysine N-methyltransferase SMYD4</fullName>
    </recommendedName>
    <alternativeName>
        <fullName evidence="14">SET and MYND domain-containing protein 4</fullName>
    </alternativeName>
</protein>
<dbReference type="InterPro" id="IPR019734">
    <property type="entry name" value="TPR_rpt"/>
</dbReference>
<dbReference type="SMART" id="SM00028">
    <property type="entry name" value="TPR"/>
    <property type="match status" value="1"/>
</dbReference>
<dbReference type="SUPFAM" id="SSF48452">
    <property type="entry name" value="TPR-like"/>
    <property type="match status" value="1"/>
</dbReference>
<dbReference type="Pfam" id="PF00856">
    <property type="entry name" value="SET"/>
    <property type="match status" value="1"/>
</dbReference>
<evidence type="ECO:0000256" key="15">
    <source>
        <dbReference type="PROSITE-ProRule" id="PRU00339"/>
    </source>
</evidence>
<evidence type="ECO:0000256" key="1">
    <source>
        <dbReference type="ARBA" id="ARBA00004123"/>
    </source>
</evidence>
<evidence type="ECO:0000259" key="18">
    <source>
        <dbReference type="Pfam" id="PF01753"/>
    </source>
</evidence>
<evidence type="ECO:0000256" key="5">
    <source>
        <dbReference type="ARBA" id="ARBA00022679"/>
    </source>
</evidence>
<dbReference type="Gene3D" id="1.25.40.10">
    <property type="entry name" value="Tetratricopeptide repeat domain"/>
    <property type="match status" value="1"/>
</dbReference>
<dbReference type="GO" id="GO:0008170">
    <property type="term" value="F:N-methyltransferase activity"/>
    <property type="evidence" value="ECO:0007669"/>
    <property type="project" value="UniProtKB-ARBA"/>
</dbReference>
<evidence type="ECO:0000256" key="4">
    <source>
        <dbReference type="ARBA" id="ARBA00022603"/>
    </source>
</evidence>
<comment type="catalytic activity">
    <reaction evidence="11">
        <text>L-lysyl-[protein] + S-adenosyl-L-methionine = N(6)-methyl-L-lysyl-[protein] + S-adenosyl-L-homocysteine + H(+)</text>
        <dbReference type="Rhea" id="RHEA:51736"/>
        <dbReference type="Rhea" id="RHEA-COMP:9752"/>
        <dbReference type="Rhea" id="RHEA-COMP:13053"/>
        <dbReference type="ChEBI" id="CHEBI:15378"/>
        <dbReference type="ChEBI" id="CHEBI:29969"/>
        <dbReference type="ChEBI" id="CHEBI:57856"/>
        <dbReference type="ChEBI" id="CHEBI:59789"/>
        <dbReference type="ChEBI" id="CHEBI:61929"/>
    </reaction>
</comment>
<dbReference type="GO" id="GO:0008270">
    <property type="term" value="F:zinc ion binding"/>
    <property type="evidence" value="ECO:0007669"/>
    <property type="project" value="UniProtKB-KW"/>
</dbReference>
<dbReference type="GO" id="GO:0005737">
    <property type="term" value="C:cytoplasm"/>
    <property type="evidence" value="ECO:0007669"/>
    <property type="project" value="UniProtKB-SubCell"/>
</dbReference>
<dbReference type="Proteomes" id="UP000324222">
    <property type="component" value="Unassembled WGS sequence"/>
</dbReference>
<organism evidence="19 20">
    <name type="scientific">Portunus trituberculatus</name>
    <name type="common">Swimming crab</name>
    <name type="synonym">Neptunus trituberculatus</name>
    <dbReference type="NCBI Taxonomy" id="210409"/>
    <lineage>
        <taxon>Eukaryota</taxon>
        <taxon>Metazoa</taxon>
        <taxon>Ecdysozoa</taxon>
        <taxon>Arthropoda</taxon>
        <taxon>Crustacea</taxon>
        <taxon>Multicrustacea</taxon>
        <taxon>Malacostraca</taxon>
        <taxon>Eumalacostraca</taxon>
        <taxon>Eucarida</taxon>
        <taxon>Decapoda</taxon>
        <taxon>Pleocyemata</taxon>
        <taxon>Brachyura</taxon>
        <taxon>Eubrachyura</taxon>
        <taxon>Portunoidea</taxon>
        <taxon>Portunidae</taxon>
        <taxon>Portuninae</taxon>
        <taxon>Portunus</taxon>
    </lineage>
</organism>
<evidence type="ECO:0000256" key="2">
    <source>
        <dbReference type="ARBA" id="ARBA00004496"/>
    </source>
</evidence>
<dbReference type="Pfam" id="PF01753">
    <property type="entry name" value="zf-MYND"/>
    <property type="match status" value="1"/>
</dbReference>
<dbReference type="EMBL" id="VSRR010001118">
    <property type="protein sequence ID" value="MPC22730.1"/>
    <property type="molecule type" value="Genomic_DNA"/>
</dbReference>
<dbReference type="SUPFAM" id="SSF82199">
    <property type="entry name" value="SET domain"/>
    <property type="match status" value="1"/>
</dbReference>
<evidence type="ECO:0000256" key="14">
    <source>
        <dbReference type="ARBA" id="ARBA00093680"/>
    </source>
</evidence>
<keyword evidence="4" id="KW-0489">Methyltransferase</keyword>
<feature type="domain" description="SET" evidence="17">
    <location>
        <begin position="345"/>
        <end position="619"/>
    </location>
</feature>
<dbReference type="GO" id="GO:0008757">
    <property type="term" value="F:S-adenosylmethionine-dependent methyltransferase activity"/>
    <property type="evidence" value="ECO:0007669"/>
    <property type="project" value="UniProtKB-ARBA"/>
</dbReference>
<comment type="caution">
    <text evidence="19">The sequence shown here is derived from an EMBL/GenBank/DDBJ whole genome shotgun (WGS) entry which is preliminary data.</text>
</comment>
<keyword evidence="8" id="KW-0863">Zinc-finger</keyword>
<evidence type="ECO:0000313" key="20">
    <source>
        <dbReference type="Proteomes" id="UP000324222"/>
    </source>
</evidence>
<dbReference type="InterPro" id="IPR002893">
    <property type="entry name" value="Znf_MYND"/>
</dbReference>
<feature type="repeat" description="TPR" evidence="15">
    <location>
        <begin position="142"/>
        <end position="175"/>
    </location>
</feature>
<feature type="domain" description="MYND-type" evidence="18">
    <location>
        <begin position="379"/>
        <end position="418"/>
    </location>
</feature>
<keyword evidence="20" id="KW-1185">Reference proteome</keyword>
<evidence type="ECO:0000256" key="8">
    <source>
        <dbReference type="ARBA" id="ARBA00022771"/>
    </source>
</evidence>
<feature type="region of interest" description="Disordered" evidence="16">
    <location>
        <begin position="271"/>
        <end position="305"/>
    </location>
</feature>
<dbReference type="InterPro" id="IPR044421">
    <property type="entry name" value="SMYD4_SET"/>
</dbReference>
<evidence type="ECO:0000259" key="17">
    <source>
        <dbReference type="Pfam" id="PF00856"/>
    </source>
</evidence>
<keyword evidence="7" id="KW-0479">Metal-binding</keyword>
<proteinExistence type="predicted"/>
<dbReference type="GO" id="GO:0005634">
    <property type="term" value="C:nucleus"/>
    <property type="evidence" value="ECO:0007669"/>
    <property type="project" value="UniProtKB-SubCell"/>
</dbReference>
<dbReference type="InterPro" id="IPR052097">
    <property type="entry name" value="SET-MYND_domain_protein"/>
</dbReference>
<dbReference type="OrthoDB" id="5945798at2759"/>
<dbReference type="GO" id="GO:0032259">
    <property type="term" value="P:methylation"/>
    <property type="evidence" value="ECO:0007669"/>
    <property type="project" value="UniProtKB-KW"/>
</dbReference>
<comment type="subcellular location">
    <subcellularLocation>
        <location evidence="2">Cytoplasm</location>
    </subcellularLocation>
    <subcellularLocation>
        <location evidence="1">Nucleus</location>
    </subcellularLocation>
</comment>
<dbReference type="SUPFAM" id="SSF144232">
    <property type="entry name" value="HIT/MYND zinc finger-like"/>
    <property type="match status" value="1"/>
</dbReference>
<evidence type="ECO:0000313" key="19">
    <source>
        <dbReference type="EMBL" id="MPC22730.1"/>
    </source>
</evidence>
<accession>A0A5B7DMP0</accession>
<evidence type="ECO:0000256" key="7">
    <source>
        <dbReference type="ARBA" id="ARBA00022723"/>
    </source>
</evidence>
<evidence type="ECO:0000256" key="16">
    <source>
        <dbReference type="SAM" id="MobiDB-lite"/>
    </source>
</evidence>
<evidence type="ECO:0000256" key="11">
    <source>
        <dbReference type="ARBA" id="ARBA00048985"/>
    </source>
</evidence>
<dbReference type="PROSITE" id="PS50005">
    <property type="entry name" value="TPR"/>
    <property type="match status" value="1"/>
</dbReference>
<reference evidence="19 20" key="1">
    <citation type="submission" date="2019-05" db="EMBL/GenBank/DDBJ databases">
        <title>Another draft genome of Portunus trituberculatus and its Hox gene families provides insights of decapod evolution.</title>
        <authorList>
            <person name="Jeong J.-H."/>
            <person name="Song I."/>
            <person name="Kim S."/>
            <person name="Choi T."/>
            <person name="Kim D."/>
            <person name="Ryu S."/>
            <person name="Kim W."/>
        </authorList>
    </citation>
    <scope>NUCLEOTIDE SEQUENCE [LARGE SCALE GENOMIC DNA]</scope>
    <source>
        <tissue evidence="19">Muscle</tissue>
    </source>
</reference>
<dbReference type="Gene3D" id="2.170.270.10">
    <property type="entry name" value="SET domain"/>
    <property type="match status" value="1"/>
</dbReference>
<evidence type="ECO:0000256" key="10">
    <source>
        <dbReference type="ARBA" id="ARBA00023242"/>
    </source>
</evidence>
<dbReference type="InterPro" id="IPR001214">
    <property type="entry name" value="SET_dom"/>
</dbReference>
<dbReference type="Gene3D" id="6.10.140.2220">
    <property type="match status" value="1"/>
</dbReference>
<evidence type="ECO:0000256" key="3">
    <source>
        <dbReference type="ARBA" id="ARBA00022490"/>
    </source>
</evidence>
<keyword evidence="3" id="KW-0963">Cytoplasm</keyword>
<dbReference type="InterPro" id="IPR046341">
    <property type="entry name" value="SET_dom_sf"/>
</dbReference>
<dbReference type="AlphaFoldDB" id="A0A5B7DMP0"/>
<dbReference type="PANTHER" id="PTHR46165:SF2">
    <property type="entry name" value="SET AND MYND DOMAIN-CONTAINING PROTEIN 4"/>
    <property type="match status" value="1"/>
</dbReference>